<feature type="transmembrane region" description="Helical" evidence="1">
    <location>
        <begin position="372"/>
        <end position="393"/>
    </location>
</feature>
<feature type="transmembrane region" description="Helical" evidence="1">
    <location>
        <begin position="83"/>
        <end position="103"/>
    </location>
</feature>
<proteinExistence type="predicted"/>
<feature type="transmembrane region" description="Helical" evidence="1">
    <location>
        <begin position="12"/>
        <end position="35"/>
    </location>
</feature>
<protein>
    <recommendedName>
        <fullName evidence="4">Integral cytoplasmic membrane protein</fullName>
    </recommendedName>
</protein>
<gene>
    <name evidence="2" type="ORF">BHK69_13320</name>
</gene>
<dbReference type="AlphaFoldDB" id="A0A1D7U1R1"/>
<keyword evidence="3" id="KW-1185">Reference proteome</keyword>
<dbReference type="KEGG" id="bvv:BHK69_13320"/>
<dbReference type="RefSeq" id="WP_069690526.1">
    <property type="nucleotide sequence ID" value="NZ_CP017147.1"/>
</dbReference>
<dbReference type="OrthoDB" id="7010242at2"/>
<keyword evidence="1" id="KW-0472">Membrane</keyword>
<feature type="transmembrane region" description="Helical" evidence="1">
    <location>
        <begin position="255"/>
        <end position="283"/>
    </location>
</feature>
<dbReference type="STRING" id="1526658.BHK69_13320"/>
<feature type="transmembrane region" description="Helical" evidence="1">
    <location>
        <begin position="223"/>
        <end position="243"/>
    </location>
</feature>
<feature type="transmembrane region" description="Helical" evidence="1">
    <location>
        <begin position="426"/>
        <end position="448"/>
    </location>
</feature>
<feature type="transmembrane region" description="Helical" evidence="1">
    <location>
        <begin position="161"/>
        <end position="185"/>
    </location>
</feature>
<evidence type="ECO:0000256" key="1">
    <source>
        <dbReference type="SAM" id="Phobius"/>
    </source>
</evidence>
<accession>A0A1D7U1R1</accession>
<name>A0A1D7U1R1_9HYPH</name>
<evidence type="ECO:0000313" key="2">
    <source>
        <dbReference type="EMBL" id="AOO81312.1"/>
    </source>
</evidence>
<feature type="transmembrane region" description="Helical" evidence="1">
    <location>
        <begin position="136"/>
        <end position="154"/>
    </location>
</feature>
<sequence>MSIEPIGVMTLLIGLVCLMLGTGALVHGLAIVAVLGAAAAMLIGAANIQPGHVMLVFLAFGVLSHRREAVAAIRALHPNEPGFWFTCLVAYGVASAFLMPRVLAGMTEIIPLGTTAFDDTGSTVPLAPVSSNVTQSLYLSTTLLCLVTLTAVAATREGFSAVFNALLACCVANTAFAILDVATYATGTQDLLGFIRNARYTLHTDSEIAGMKRIVGSYTEASVFARSTLGVLGFTGTLWLCGVRPALTGTIATMSLVLIVLSTSSTGLAGAPMMLLLLYGFAFARLVQGNARRQAAMFALGAPVIGLAVVMLLLLDPEVTAKVYGYVDLVVLNKASSDSGVERSSWNVVSFQNFLDSWGLGVGLGTARASSFAVALLASVGIPGAFFYAVFVFECFARPRGQPGSLEADIAVAARNGYAGLLIGDLLVGPIIDQGFFFCMLAAVAAAIRPRASRVPRPVPLVSGARL</sequence>
<feature type="transmembrane region" description="Helical" evidence="1">
    <location>
        <begin position="41"/>
        <end position="63"/>
    </location>
</feature>
<dbReference type="Proteomes" id="UP000094969">
    <property type="component" value="Chromosome"/>
</dbReference>
<reference evidence="2 3" key="1">
    <citation type="journal article" date="2015" name="Antonie Van Leeuwenhoek">
        <title>Bosea vaviloviae sp. nov., a new species of slow-growing rhizobia isolated from nodules of the relict species Vavilovia formosa (Stev.) Fed.</title>
        <authorList>
            <person name="Safronova V.I."/>
            <person name="Kuznetsova I.G."/>
            <person name="Sazanova A.L."/>
            <person name="Kimeklis A.K."/>
            <person name="Belimov A.A."/>
            <person name="Andronov E.E."/>
            <person name="Pinaev A.G."/>
            <person name="Chizhevskaya E.P."/>
            <person name="Pukhaev A.R."/>
            <person name="Popov K.P."/>
            <person name="Willems A."/>
            <person name="Tikhonovich I.A."/>
        </authorList>
    </citation>
    <scope>NUCLEOTIDE SEQUENCE [LARGE SCALE GENOMIC DNA]</scope>
    <source>
        <strain evidence="2 3">Vaf18</strain>
    </source>
</reference>
<keyword evidence="1" id="KW-1133">Transmembrane helix</keyword>
<organism evidence="2 3">
    <name type="scientific">Bosea vaviloviae</name>
    <dbReference type="NCBI Taxonomy" id="1526658"/>
    <lineage>
        <taxon>Bacteria</taxon>
        <taxon>Pseudomonadati</taxon>
        <taxon>Pseudomonadota</taxon>
        <taxon>Alphaproteobacteria</taxon>
        <taxon>Hyphomicrobiales</taxon>
        <taxon>Boseaceae</taxon>
        <taxon>Bosea</taxon>
    </lineage>
</organism>
<evidence type="ECO:0008006" key="4">
    <source>
        <dbReference type="Google" id="ProtNLM"/>
    </source>
</evidence>
<dbReference type="EMBL" id="CP017147">
    <property type="protein sequence ID" value="AOO81312.1"/>
    <property type="molecule type" value="Genomic_DNA"/>
</dbReference>
<evidence type="ECO:0000313" key="3">
    <source>
        <dbReference type="Proteomes" id="UP000094969"/>
    </source>
</evidence>
<feature type="transmembrane region" description="Helical" evidence="1">
    <location>
        <begin position="295"/>
        <end position="315"/>
    </location>
</feature>
<keyword evidence="1" id="KW-0812">Transmembrane</keyword>